<dbReference type="Proteomes" id="UP000243650">
    <property type="component" value="Unassembled WGS sequence"/>
</dbReference>
<dbReference type="GO" id="GO:0019171">
    <property type="term" value="F:(3R)-hydroxyacyl-[acyl-carrier-protein] dehydratase activity"/>
    <property type="evidence" value="ECO:0007669"/>
    <property type="project" value="TreeGrafter"/>
</dbReference>
<evidence type="ECO:0000313" key="2">
    <source>
        <dbReference type="EMBL" id="PRO64315.1"/>
    </source>
</evidence>
<dbReference type="InterPro" id="IPR029069">
    <property type="entry name" value="HotDog_dom_sf"/>
</dbReference>
<dbReference type="Gene3D" id="3.10.129.10">
    <property type="entry name" value="Hotdog Thioesterase"/>
    <property type="match status" value="1"/>
</dbReference>
<dbReference type="RefSeq" id="WP_105960369.1">
    <property type="nucleotide sequence ID" value="NZ_PVNS01000019.1"/>
</dbReference>
<dbReference type="AlphaFoldDB" id="A0A2P6MDG0"/>
<organism evidence="2 3">
    <name type="scientific">Alkalicoccus urumqiensis</name>
    <name type="common">Bacillus urumqiensis</name>
    <dbReference type="NCBI Taxonomy" id="1548213"/>
    <lineage>
        <taxon>Bacteria</taxon>
        <taxon>Bacillati</taxon>
        <taxon>Bacillota</taxon>
        <taxon>Bacilli</taxon>
        <taxon>Bacillales</taxon>
        <taxon>Bacillaceae</taxon>
        <taxon>Alkalicoccus</taxon>
    </lineage>
</organism>
<name>A0A2P6MDG0_ALKUR</name>
<dbReference type="InterPro" id="IPR050965">
    <property type="entry name" value="UPF0336/Enoyl-CoA_hydratase"/>
</dbReference>
<dbReference type="EMBL" id="PVNS01000019">
    <property type="protein sequence ID" value="PRO64315.1"/>
    <property type="molecule type" value="Genomic_DNA"/>
</dbReference>
<evidence type="ECO:0000313" key="3">
    <source>
        <dbReference type="Proteomes" id="UP000243650"/>
    </source>
</evidence>
<dbReference type="PANTHER" id="PTHR43437">
    <property type="entry name" value="HYDROXYACYL-THIOESTER DEHYDRATASE TYPE 2, MITOCHONDRIAL-RELATED"/>
    <property type="match status" value="1"/>
</dbReference>
<keyword evidence="3" id="KW-1185">Reference proteome</keyword>
<evidence type="ECO:0000259" key="1">
    <source>
        <dbReference type="Pfam" id="PF01575"/>
    </source>
</evidence>
<dbReference type="SUPFAM" id="SSF54637">
    <property type="entry name" value="Thioesterase/thiol ester dehydrase-isomerase"/>
    <property type="match status" value="1"/>
</dbReference>
<proteinExistence type="predicted"/>
<sequence>MFTKRQRIGRTIDDLQPGNKWEETIPVTDKEILLYLGMSGDANPAYIQHDYAAGTPYKRPQVPQLMLQGMVTSAVSNHLPGPGTVLKEMHIRYDAPLYHEDTLHLKLVLTDIRPQTEEVTIQAEGMSGSTRIFSAAVIAVPPYPWKPATEQAFSYDNF</sequence>
<protein>
    <submittedName>
        <fullName evidence="2">Enoyl-CoA hydratase</fullName>
    </submittedName>
</protein>
<dbReference type="GO" id="GO:0006633">
    <property type="term" value="P:fatty acid biosynthetic process"/>
    <property type="evidence" value="ECO:0007669"/>
    <property type="project" value="TreeGrafter"/>
</dbReference>
<dbReference type="InterPro" id="IPR002539">
    <property type="entry name" value="MaoC-like_dom"/>
</dbReference>
<dbReference type="Pfam" id="PF01575">
    <property type="entry name" value="MaoC_dehydratas"/>
    <property type="match status" value="1"/>
</dbReference>
<accession>A0A2P6MDG0</accession>
<dbReference type="OrthoDB" id="2691304at2"/>
<comment type="caution">
    <text evidence="2">The sequence shown here is derived from an EMBL/GenBank/DDBJ whole genome shotgun (WGS) entry which is preliminary data.</text>
</comment>
<reference evidence="2 3" key="1">
    <citation type="submission" date="2018-03" db="EMBL/GenBank/DDBJ databases">
        <title>Bacillus urumqiensis sp. nov., a moderately haloalkaliphilic bacterium isolated from a salt lake.</title>
        <authorList>
            <person name="Zhao B."/>
            <person name="Liao Z."/>
        </authorList>
    </citation>
    <scope>NUCLEOTIDE SEQUENCE [LARGE SCALE GENOMIC DNA]</scope>
    <source>
        <strain evidence="2 3">BZ-SZ-XJ18</strain>
    </source>
</reference>
<dbReference type="PANTHER" id="PTHR43437:SF3">
    <property type="entry name" value="HYDROXYACYL-THIOESTER DEHYDRATASE TYPE 2, MITOCHONDRIAL"/>
    <property type="match status" value="1"/>
</dbReference>
<gene>
    <name evidence="2" type="ORF">C6I21_15380</name>
</gene>
<feature type="domain" description="MaoC-like" evidence="1">
    <location>
        <begin position="22"/>
        <end position="120"/>
    </location>
</feature>